<evidence type="ECO:0000256" key="1">
    <source>
        <dbReference type="SAM" id="MobiDB-lite"/>
    </source>
</evidence>
<evidence type="ECO:0000313" key="3">
    <source>
        <dbReference type="Proteomes" id="UP000046373"/>
    </source>
</evidence>
<feature type="compositionally biased region" description="Basic residues" evidence="1">
    <location>
        <begin position="60"/>
        <end position="72"/>
    </location>
</feature>
<proteinExistence type="predicted"/>
<dbReference type="AlphaFoldDB" id="A0A090EZT0"/>
<gene>
    <name evidence="2" type="ORF">MPLDJ20_190125</name>
</gene>
<sequence length="72" mass="8288">MARARQSRLTALPGWTNLIDLNATFCGWILAPSAVMKLWTIRLPAPKGENNDRQSCHQRIWPHRPQHPARHP</sequence>
<name>A0A090EZT0_MESPL</name>
<protein>
    <submittedName>
        <fullName evidence="2">Uncharacterized protein</fullName>
    </submittedName>
</protein>
<accession>A0A090EZT0</accession>
<reference evidence="2 3" key="1">
    <citation type="submission" date="2014-08" db="EMBL/GenBank/DDBJ databases">
        <authorList>
            <person name="Moulin Lionel"/>
        </authorList>
    </citation>
    <scope>NUCLEOTIDE SEQUENCE [LARGE SCALE GENOMIC DNA]</scope>
</reference>
<dbReference type="EMBL" id="CCNB01000011">
    <property type="protein sequence ID" value="CDX34754.1"/>
    <property type="molecule type" value="Genomic_DNA"/>
</dbReference>
<dbReference type="Proteomes" id="UP000046373">
    <property type="component" value="Unassembled WGS sequence"/>
</dbReference>
<evidence type="ECO:0000313" key="2">
    <source>
        <dbReference type="EMBL" id="CDX34754.1"/>
    </source>
</evidence>
<organism evidence="2 3">
    <name type="scientific">Mesorhizobium plurifarium</name>
    <dbReference type="NCBI Taxonomy" id="69974"/>
    <lineage>
        <taxon>Bacteria</taxon>
        <taxon>Pseudomonadati</taxon>
        <taxon>Pseudomonadota</taxon>
        <taxon>Alphaproteobacteria</taxon>
        <taxon>Hyphomicrobiales</taxon>
        <taxon>Phyllobacteriaceae</taxon>
        <taxon>Mesorhizobium</taxon>
    </lineage>
</organism>
<feature type="region of interest" description="Disordered" evidence="1">
    <location>
        <begin position="47"/>
        <end position="72"/>
    </location>
</feature>